<dbReference type="InterPro" id="IPR027417">
    <property type="entry name" value="P-loop_NTPase"/>
</dbReference>
<gene>
    <name evidence="6" type="ORF">ENX03_05730</name>
</gene>
<dbReference type="EMBL" id="DTMM01000112">
    <property type="protein sequence ID" value="HFT93432.1"/>
    <property type="molecule type" value="Genomic_DNA"/>
</dbReference>
<dbReference type="FunFam" id="3.40.50.300:FF:000006">
    <property type="entry name" value="DNA-binding transcriptional regulator NtrC"/>
    <property type="match status" value="1"/>
</dbReference>
<dbReference type="InterPro" id="IPR058031">
    <property type="entry name" value="AAA_lid_NorR"/>
</dbReference>
<dbReference type="InterPro" id="IPR009057">
    <property type="entry name" value="Homeodomain-like_sf"/>
</dbReference>
<dbReference type="InterPro" id="IPR003593">
    <property type="entry name" value="AAA+_ATPase"/>
</dbReference>
<dbReference type="PROSITE" id="PS00688">
    <property type="entry name" value="SIGMA54_INTERACT_3"/>
    <property type="match status" value="1"/>
</dbReference>
<accession>A0A7C3QUQ1</accession>
<dbReference type="GO" id="GO:0006355">
    <property type="term" value="P:regulation of DNA-templated transcription"/>
    <property type="evidence" value="ECO:0007669"/>
    <property type="project" value="InterPro"/>
</dbReference>
<evidence type="ECO:0000313" key="6">
    <source>
        <dbReference type="EMBL" id="HFT93432.1"/>
    </source>
</evidence>
<dbReference type="AlphaFoldDB" id="A0A7C3QUQ1"/>
<protein>
    <submittedName>
        <fullName evidence="6">Sigma-54-dependent Fis family transcriptional regulator</fullName>
    </submittedName>
</protein>
<dbReference type="GO" id="GO:0005524">
    <property type="term" value="F:ATP binding"/>
    <property type="evidence" value="ECO:0007669"/>
    <property type="project" value="UniProtKB-KW"/>
</dbReference>
<dbReference type="PROSITE" id="PS50045">
    <property type="entry name" value="SIGMA54_INTERACT_4"/>
    <property type="match status" value="1"/>
</dbReference>
<dbReference type="PANTHER" id="PTHR32071:SF120">
    <property type="entry name" value="TRANSCRIPTIONAL REGULATOR-RELATED"/>
    <property type="match status" value="1"/>
</dbReference>
<dbReference type="PANTHER" id="PTHR32071">
    <property type="entry name" value="TRANSCRIPTIONAL REGULATORY PROTEIN"/>
    <property type="match status" value="1"/>
</dbReference>
<dbReference type="Gene3D" id="3.40.50.300">
    <property type="entry name" value="P-loop containing nucleotide triphosphate hydrolases"/>
    <property type="match status" value="1"/>
</dbReference>
<dbReference type="InterPro" id="IPR002078">
    <property type="entry name" value="Sigma_54_int"/>
</dbReference>
<dbReference type="SUPFAM" id="SSF52540">
    <property type="entry name" value="P-loop containing nucleoside triphosphate hydrolases"/>
    <property type="match status" value="1"/>
</dbReference>
<dbReference type="SUPFAM" id="SSF46689">
    <property type="entry name" value="Homeodomain-like"/>
    <property type="match status" value="1"/>
</dbReference>
<dbReference type="InterPro" id="IPR002197">
    <property type="entry name" value="HTH_Fis"/>
</dbReference>
<dbReference type="CDD" id="cd00009">
    <property type="entry name" value="AAA"/>
    <property type="match status" value="1"/>
</dbReference>
<keyword evidence="3" id="KW-0805">Transcription regulation</keyword>
<dbReference type="InterPro" id="IPR045343">
    <property type="entry name" value="VpsR"/>
</dbReference>
<name>A0A7C3QUQ1_9BACT</name>
<dbReference type="SMART" id="SM00382">
    <property type="entry name" value="AAA"/>
    <property type="match status" value="1"/>
</dbReference>
<dbReference type="Pfam" id="PF20161">
    <property type="entry name" value="VpsR"/>
    <property type="match status" value="1"/>
</dbReference>
<dbReference type="Pfam" id="PF02954">
    <property type="entry name" value="HTH_8"/>
    <property type="match status" value="1"/>
</dbReference>
<keyword evidence="4" id="KW-0804">Transcription</keyword>
<evidence type="ECO:0000259" key="5">
    <source>
        <dbReference type="PROSITE" id="PS50045"/>
    </source>
</evidence>
<evidence type="ECO:0000256" key="1">
    <source>
        <dbReference type="ARBA" id="ARBA00022741"/>
    </source>
</evidence>
<organism evidence="6">
    <name type="scientific">Leptospirillum ferriphilum</name>
    <dbReference type="NCBI Taxonomy" id="178606"/>
    <lineage>
        <taxon>Bacteria</taxon>
        <taxon>Pseudomonadati</taxon>
        <taxon>Nitrospirota</taxon>
        <taxon>Nitrospiria</taxon>
        <taxon>Nitrospirales</taxon>
        <taxon>Nitrospiraceae</taxon>
        <taxon>Leptospirillum</taxon>
    </lineage>
</organism>
<dbReference type="Pfam" id="PF00158">
    <property type="entry name" value="Sigma54_activat"/>
    <property type="match status" value="1"/>
</dbReference>
<dbReference type="PRINTS" id="PR01590">
    <property type="entry name" value="HTHFIS"/>
</dbReference>
<dbReference type="GO" id="GO:0043565">
    <property type="term" value="F:sequence-specific DNA binding"/>
    <property type="evidence" value="ECO:0007669"/>
    <property type="project" value="InterPro"/>
</dbReference>
<comment type="caution">
    <text evidence="6">The sequence shown here is derived from an EMBL/GenBank/DDBJ whole genome shotgun (WGS) entry which is preliminary data.</text>
</comment>
<dbReference type="InterPro" id="IPR025944">
    <property type="entry name" value="Sigma_54_int_dom_CS"/>
</dbReference>
<keyword evidence="2" id="KW-0067">ATP-binding</keyword>
<reference evidence="6" key="1">
    <citation type="journal article" date="2020" name="mSystems">
        <title>Genome- and Community-Level Interaction Insights into Carbon Utilization and Element Cycling Functions of Hydrothermarchaeota in Hydrothermal Sediment.</title>
        <authorList>
            <person name="Zhou Z."/>
            <person name="Liu Y."/>
            <person name="Xu W."/>
            <person name="Pan J."/>
            <person name="Luo Z.H."/>
            <person name="Li M."/>
        </authorList>
    </citation>
    <scope>NUCLEOTIDE SEQUENCE [LARGE SCALE GENOMIC DNA]</scope>
    <source>
        <strain evidence="6">SpSt-902</strain>
    </source>
</reference>
<dbReference type="Gene3D" id="1.10.10.60">
    <property type="entry name" value="Homeodomain-like"/>
    <property type="match status" value="1"/>
</dbReference>
<keyword evidence="1" id="KW-0547">Nucleotide-binding</keyword>
<sequence>MMCPDPLSPVAQTFDPLSRKAFIYAPEGDPLSGDVVSALKKEWAFLPVRSPEDLLKAYRRNTVHLGLLCLGKNGLQDALRFFTDVPDKSIRWIALLGQGVTEQRDIMRLVCEHCFDFHRTPLDLDRLRVIMGHAHGMAWLKAFDHNADMADDHPMEFDMVGSSPAMLDCFRNIRKISGVDACVLVTGESGTGKELVARAIHERSKRAKGPFVTLNCGAIPSNLIQSELFGYERGAFTGAHARKIGYIEAANHGTIMLDEIGDMPFELQVNLLRVLQFGKIQRVGGSPEISVDVRIIAATHIDLEKACKEGRFREDLYYRLNVLRISLPPLRERGSDIGLIAQYFFRRFSADYSPDLKGFSPESMEALQSYAWPGNVRELINKVKSAVLMSDGPYIIPADLQLAGNRLTSGPQGKTLREIREHVEKEALQVALQKFRNNVSRASQELGITRTTFYELLKKHNIIL</sequence>
<evidence type="ECO:0000256" key="4">
    <source>
        <dbReference type="ARBA" id="ARBA00023163"/>
    </source>
</evidence>
<dbReference type="InterPro" id="IPR025662">
    <property type="entry name" value="Sigma_54_int_dom_ATP-bd_1"/>
</dbReference>
<feature type="domain" description="Sigma-54 factor interaction" evidence="5">
    <location>
        <begin position="159"/>
        <end position="388"/>
    </location>
</feature>
<evidence type="ECO:0000256" key="3">
    <source>
        <dbReference type="ARBA" id="ARBA00023015"/>
    </source>
</evidence>
<dbReference type="PROSITE" id="PS00675">
    <property type="entry name" value="SIGMA54_INTERACT_1"/>
    <property type="match status" value="1"/>
</dbReference>
<dbReference type="Gene3D" id="1.10.8.60">
    <property type="match status" value="1"/>
</dbReference>
<evidence type="ECO:0000256" key="2">
    <source>
        <dbReference type="ARBA" id="ARBA00022840"/>
    </source>
</evidence>
<proteinExistence type="predicted"/>
<dbReference type="Pfam" id="PF25601">
    <property type="entry name" value="AAA_lid_14"/>
    <property type="match status" value="1"/>
</dbReference>